<dbReference type="AlphaFoldDB" id="A0A835UXS9"/>
<dbReference type="Proteomes" id="UP000639772">
    <property type="component" value="Chromosome 6"/>
</dbReference>
<protein>
    <submittedName>
        <fullName evidence="2">Uncharacterized protein</fullName>
    </submittedName>
</protein>
<sequence>MEALCPSGSSPATDFAREGSFLSRCKDEDKCMICCPAHVFEFDVASPPLDFESADVDEVVSYYDRPEDRPTEPLEEKKRRRDRWTEEEHL</sequence>
<reference evidence="2 3" key="1">
    <citation type="journal article" date="2020" name="Nat. Food">
        <title>A phased Vanilla planifolia genome enables genetic improvement of flavour and production.</title>
        <authorList>
            <person name="Hasing T."/>
            <person name="Tang H."/>
            <person name="Brym M."/>
            <person name="Khazi F."/>
            <person name="Huang T."/>
            <person name="Chambers A.H."/>
        </authorList>
    </citation>
    <scope>NUCLEOTIDE SEQUENCE [LARGE SCALE GENOMIC DNA]</scope>
    <source>
        <tissue evidence="2">Leaf</tissue>
    </source>
</reference>
<evidence type="ECO:0000313" key="2">
    <source>
        <dbReference type="EMBL" id="KAG0477728.1"/>
    </source>
</evidence>
<dbReference type="EMBL" id="JADCNM010000006">
    <property type="protein sequence ID" value="KAG0477728.1"/>
    <property type="molecule type" value="Genomic_DNA"/>
</dbReference>
<organism evidence="2 3">
    <name type="scientific">Vanilla planifolia</name>
    <name type="common">Vanilla</name>
    <dbReference type="NCBI Taxonomy" id="51239"/>
    <lineage>
        <taxon>Eukaryota</taxon>
        <taxon>Viridiplantae</taxon>
        <taxon>Streptophyta</taxon>
        <taxon>Embryophyta</taxon>
        <taxon>Tracheophyta</taxon>
        <taxon>Spermatophyta</taxon>
        <taxon>Magnoliopsida</taxon>
        <taxon>Liliopsida</taxon>
        <taxon>Asparagales</taxon>
        <taxon>Orchidaceae</taxon>
        <taxon>Vanilloideae</taxon>
        <taxon>Vanilleae</taxon>
        <taxon>Vanilla</taxon>
    </lineage>
</organism>
<name>A0A835UXS9_VANPL</name>
<feature type="region of interest" description="Disordered" evidence="1">
    <location>
        <begin position="62"/>
        <end position="90"/>
    </location>
</feature>
<evidence type="ECO:0000313" key="3">
    <source>
        <dbReference type="Proteomes" id="UP000639772"/>
    </source>
</evidence>
<accession>A0A835UXS9</accession>
<comment type="caution">
    <text evidence="2">The sequence shown here is derived from an EMBL/GenBank/DDBJ whole genome shotgun (WGS) entry which is preliminary data.</text>
</comment>
<evidence type="ECO:0000256" key="1">
    <source>
        <dbReference type="SAM" id="MobiDB-lite"/>
    </source>
</evidence>
<feature type="compositionally biased region" description="Basic and acidic residues" evidence="1">
    <location>
        <begin position="64"/>
        <end position="90"/>
    </location>
</feature>
<gene>
    <name evidence="2" type="ORF">HPP92_012447</name>
</gene>
<proteinExistence type="predicted"/>